<gene>
    <name evidence="3" type="ORF">INT45_006625</name>
</gene>
<feature type="region of interest" description="Disordered" evidence="1">
    <location>
        <begin position="287"/>
        <end position="325"/>
    </location>
</feature>
<dbReference type="PANTHER" id="PTHR22949">
    <property type="entry name" value="WHITE COLLAR 2 PROTEIN WC2"/>
    <property type="match status" value="1"/>
</dbReference>
<feature type="region of interest" description="Disordered" evidence="1">
    <location>
        <begin position="136"/>
        <end position="172"/>
    </location>
</feature>
<protein>
    <recommendedName>
        <fullName evidence="2">DUF8032 domain-containing protein</fullName>
    </recommendedName>
</protein>
<dbReference type="AlphaFoldDB" id="A0A8H7S933"/>
<reference evidence="3 4" key="1">
    <citation type="submission" date="2020-12" db="EMBL/GenBank/DDBJ databases">
        <title>Metabolic potential, ecology and presence of endohyphal bacteria is reflected in genomic diversity of Mucoromycotina.</title>
        <authorList>
            <person name="Muszewska A."/>
            <person name="Okrasinska A."/>
            <person name="Steczkiewicz K."/>
            <person name="Drgas O."/>
            <person name="Orlowska M."/>
            <person name="Perlinska-Lenart U."/>
            <person name="Aleksandrzak-Piekarczyk T."/>
            <person name="Szatraj K."/>
            <person name="Zielenkiewicz U."/>
            <person name="Pilsyk S."/>
            <person name="Malc E."/>
            <person name="Mieczkowski P."/>
            <person name="Kruszewska J.S."/>
            <person name="Biernat P."/>
            <person name="Pawlowska J."/>
        </authorList>
    </citation>
    <scope>NUCLEOTIDE SEQUENCE [LARGE SCALE GENOMIC DNA]</scope>
    <source>
        <strain evidence="3 4">CBS 142.35</strain>
    </source>
</reference>
<feature type="region of interest" description="Disordered" evidence="1">
    <location>
        <begin position="438"/>
        <end position="457"/>
    </location>
</feature>
<feature type="domain" description="DUF8032" evidence="2">
    <location>
        <begin position="351"/>
        <end position="434"/>
    </location>
</feature>
<sequence>MSSRLTLKDLFANMPAKAESLLSQLTPEQILLIEDTISRIKRRKTDHDNNNNINNNNDTIKKNNNASVTITTKINEPNNNNKTNATMTPTATVTATTTTTTTKKVMTNEQENQSTATATAIANALASAMTTAALQQAPSSSTASNTSSSQATTPTPASTKSDVAIAPTTRQEPVAEVRDGVEWVSFVYSHNRTLKRYNIRTDIHTVDLQAIDQKFKEDNCVYPRANLPKETYRGNRWAYETECNVLGWKLAWLNSGEIAGKRGLIQRAVDSYRNRYPSMRSRRVARQEKLLKGTLRKRKNREDETSESTANSGMVKQSAPTGQQTGAPLSTLAAAIVKPANHPKTLVIEDGGARLRIKINVEGTTLEEIPYEFRKTNCVFPRAMIVNQPAQASTRWLEESICNELGWKLAWLNQRHLAGRKNLLQRALDTYRTRYMPALQPRKNSRRGPSVPVPQAPLMQATIKVPTTTTTPLTASALSAQNAWYEQQEQQPQSQPQQKSTAAISGYCKVSSAESCTSGTTASLDFGDCFSLADEPSSDDAINIEQDDVAMITPPYSPKIMTAGKDCCEVSSMNTRMTPCSCGDESSTTISSSSACTPSPPAFSTFFGTLPDVDHFDSFMLPPAGDMSLFADTPDPMPKTTTTTITTNFPTPNFKTYDVTTILSSPSLPSSAVQQQDLIVKMEEDELLLPPSEYVMSNDSSTAQLFDLF</sequence>
<dbReference type="Proteomes" id="UP000646827">
    <property type="component" value="Unassembled WGS sequence"/>
</dbReference>
<feature type="region of interest" description="Disordered" evidence="1">
    <location>
        <begin position="97"/>
        <end position="116"/>
    </location>
</feature>
<dbReference type="EMBL" id="JAEPRB010000022">
    <property type="protein sequence ID" value="KAG2225929.1"/>
    <property type="molecule type" value="Genomic_DNA"/>
</dbReference>
<proteinExistence type="predicted"/>
<dbReference type="Pfam" id="PF26087">
    <property type="entry name" value="DUF8032"/>
    <property type="match status" value="2"/>
</dbReference>
<evidence type="ECO:0000259" key="2">
    <source>
        <dbReference type="Pfam" id="PF26087"/>
    </source>
</evidence>
<comment type="caution">
    <text evidence="3">The sequence shown here is derived from an EMBL/GenBank/DDBJ whole genome shotgun (WGS) entry which is preliminary data.</text>
</comment>
<dbReference type="InterPro" id="IPR058345">
    <property type="entry name" value="DUF8032"/>
</dbReference>
<evidence type="ECO:0000313" key="3">
    <source>
        <dbReference type="EMBL" id="KAG2225929.1"/>
    </source>
</evidence>
<accession>A0A8H7S933</accession>
<evidence type="ECO:0000313" key="4">
    <source>
        <dbReference type="Proteomes" id="UP000646827"/>
    </source>
</evidence>
<dbReference type="PANTHER" id="PTHR22949:SF0">
    <property type="entry name" value="RE27538P"/>
    <property type="match status" value="1"/>
</dbReference>
<evidence type="ECO:0000256" key="1">
    <source>
        <dbReference type="SAM" id="MobiDB-lite"/>
    </source>
</evidence>
<feature type="compositionally biased region" description="Low complexity" evidence="1">
    <location>
        <begin position="136"/>
        <end position="159"/>
    </location>
</feature>
<keyword evidence="4" id="KW-1185">Reference proteome</keyword>
<organism evidence="3 4">
    <name type="scientific">Circinella minor</name>
    <dbReference type="NCBI Taxonomy" id="1195481"/>
    <lineage>
        <taxon>Eukaryota</taxon>
        <taxon>Fungi</taxon>
        <taxon>Fungi incertae sedis</taxon>
        <taxon>Mucoromycota</taxon>
        <taxon>Mucoromycotina</taxon>
        <taxon>Mucoromycetes</taxon>
        <taxon>Mucorales</taxon>
        <taxon>Lichtheimiaceae</taxon>
        <taxon>Circinella</taxon>
    </lineage>
</organism>
<dbReference type="OrthoDB" id="5599902at2759"/>
<feature type="domain" description="DUF8032" evidence="2">
    <location>
        <begin position="182"/>
        <end position="275"/>
    </location>
</feature>
<feature type="compositionally biased region" description="Polar residues" evidence="1">
    <location>
        <begin position="307"/>
        <end position="325"/>
    </location>
</feature>
<name>A0A8H7S933_9FUNG</name>